<gene>
    <name evidence="4" type="ORF">POL67_22540</name>
</gene>
<dbReference type="NCBIfam" id="TIGR02232">
    <property type="entry name" value="myxo_disulf_rpt"/>
    <property type="match status" value="1"/>
</dbReference>
<dbReference type="PROSITE" id="PS51257">
    <property type="entry name" value="PROKAR_LIPOPROTEIN"/>
    <property type="match status" value="1"/>
</dbReference>
<sequence>MARKHVGRDFLWIVACALIGYGCVVEGEFLEDLVPSGPNLGASALASRCGDGVRQDKEACDDGNSASGDGCDAACAVELCWVCQEALPGARSACGPQCDAAAGQSCFMGACVSCSDGLRNGLETDVDCGGACGPCVQGLACGAAGDCATGFCTGGVCCNEACGAACVRCDLAGAVGICAYVPENETHEQQACGGGTSVCDGKGACKNVASQACTKGIECLSGKCLGGVCQ</sequence>
<protein>
    <recommendedName>
        <fullName evidence="6">Tryptophan synthase alpha chain</fullName>
    </recommendedName>
</protein>
<evidence type="ECO:0008006" key="6">
    <source>
        <dbReference type="Google" id="ProtNLM"/>
    </source>
</evidence>
<organism evidence="4 5">
    <name type="scientific">Polyangium mundeleinium</name>
    <dbReference type="NCBI Taxonomy" id="2995306"/>
    <lineage>
        <taxon>Bacteria</taxon>
        <taxon>Pseudomonadati</taxon>
        <taxon>Myxococcota</taxon>
        <taxon>Polyangia</taxon>
        <taxon>Polyangiales</taxon>
        <taxon>Polyangiaceae</taxon>
        <taxon>Polyangium</taxon>
    </lineage>
</organism>
<accession>A0ABT5EQT9</accession>
<dbReference type="InterPro" id="IPR011936">
    <property type="entry name" value="Myxo_disulph_rpt"/>
</dbReference>
<evidence type="ECO:0000313" key="5">
    <source>
        <dbReference type="Proteomes" id="UP001221411"/>
    </source>
</evidence>
<dbReference type="EMBL" id="JAQNDO010000001">
    <property type="protein sequence ID" value="MDC0744126.1"/>
    <property type="molecule type" value="Genomic_DNA"/>
</dbReference>
<evidence type="ECO:0000313" key="4">
    <source>
        <dbReference type="EMBL" id="MDC0744126.1"/>
    </source>
</evidence>
<keyword evidence="5" id="KW-1185">Reference proteome</keyword>
<evidence type="ECO:0000256" key="2">
    <source>
        <dbReference type="ARBA" id="ARBA00022737"/>
    </source>
</evidence>
<evidence type="ECO:0000256" key="3">
    <source>
        <dbReference type="ARBA" id="ARBA00023157"/>
    </source>
</evidence>
<keyword evidence="3" id="KW-1015">Disulfide bond</keyword>
<keyword evidence="1" id="KW-0732">Signal</keyword>
<reference evidence="4 5" key="1">
    <citation type="submission" date="2022-11" db="EMBL/GenBank/DDBJ databases">
        <title>Minimal conservation of predation-associated metabolite biosynthetic gene clusters underscores biosynthetic potential of Myxococcota including descriptions for ten novel species: Archangium lansinium sp. nov., Myxococcus landrumus sp. nov., Nannocystis bai.</title>
        <authorList>
            <person name="Ahearne A."/>
            <person name="Stevens C."/>
            <person name="Dowd S."/>
        </authorList>
    </citation>
    <scope>NUCLEOTIDE SEQUENCE [LARGE SCALE GENOMIC DNA]</scope>
    <source>
        <strain evidence="4 5">RJM3</strain>
    </source>
</reference>
<evidence type="ECO:0000256" key="1">
    <source>
        <dbReference type="ARBA" id="ARBA00022729"/>
    </source>
</evidence>
<name>A0ABT5EQT9_9BACT</name>
<keyword evidence="2" id="KW-0677">Repeat</keyword>
<comment type="caution">
    <text evidence="4">The sequence shown here is derived from an EMBL/GenBank/DDBJ whole genome shotgun (WGS) entry which is preliminary data.</text>
</comment>
<dbReference type="Proteomes" id="UP001221411">
    <property type="component" value="Unassembled WGS sequence"/>
</dbReference>
<proteinExistence type="predicted"/>
<dbReference type="RefSeq" id="WP_271920323.1">
    <property type="nucleotide sequence ID" value="NZ_JAQNDO010000001.1"/>
</dbReference>